<feature type="non-terminal residue" evidence="11">
    <location>
        <position position="1"/>
    </location>
</feature>
<name>A0ABM0GIF0_SACKO</name>
<gene>
    <name evidence="11" type="primary">LOC100378603</name>
</gene>
<dbReference type="InterPro" id="IPR029063">
    <property type="entry name" value="SAM-dependent_MTases_sf"/>
</dbReference>
<proteinExistence type="predicted"/>
<dbReference type="Gene3D" id="3.40.50.150">
    <property type="entry name" value="Vaccinia Virus protein VP39"/>
    <property type="match status" value="1"/>
</dbReference>
<dbReference type="PANTHER" id="PTHR44307">
    <property type="entry name" value="PHOSPHOETHANOLAMINE METHYLTRANSFERASE"/>
    <property type="match status" value="1"/>
</dbReference>
<protein>
    <recommendedName>
        <fullName evidence="5">phosphoethanolamine N-methyltransferase</fullName>
        <ecNumber evidence="5">2.1.1.103</ecNumber>
    </recommendedName>
</protein>
<evidence type="ECO:0000256" key="4">
    <source>
        <dbReference type="ARBA" id="ARBA00022679"/>
    </source>
</evidence>
<feature type="domain" description="Methyltransferase" evidence="9">
    <location>
        <begin position="55"/>
        <end position="148"/>
    </location>
</feature>
<dbReference type="Pfam" id="PF13649">
    <property type="entry name" value="Methyltransf_25"/>
    <property type="match status" value="1"/>
</dbReference>
<dbReference type="SUPFAM" id="SSF53335">
    <property type="entry name" value="S-adenosyl-L-methionine-dependent methyltransferases"/>
    <property type="match status" value="1"/>
</dbReference>
<evidence type="ECO:0000256" key="2">
    <source>
        <dbReference type="ARBA" id="ARBA00005189"/>
    </source>
</evidence>
<feature type="non-terminal residue" evidence="11">
    <location>
        <position position="160"/>
    </location>
</feature>
<keyword evidence="10" id="KW-1185">Reference proteome</keyword>
<evidence type="ECO:0000256" key="1">
    <source>
        <dbReference type="ARBA" id="ARBA00004969"/>
    </source>
</evidence>
<evidence type="ECO:0000259" key="9">
    <source>
        <dbReference type="Pfam" id="PF13649"/>
    </source>
</evidence>
<dbReference type="PANTHER" id="PTHR44307:SF2">
    <property type="entry name" value="PHOSPHOETHANOLAMINE METHYLTRANSFERASE ISOFORM X1"/>
    <property type="match status" value="1"/>
</dbReference>
<evidence type="ECO:0000256" key="8">
    <source>
        <dbReference type="ARBA" id="ARBA00047841"/>
    </source>
</evidence>
<evidence type="ECO:0000313" key="11">
    <source>
        <dbReference type="RefSeq" id="XP_002730517.1"/>
    </source>
</evidence>
<comment type="catalytic activity">
    <reaction evidence="7">
        <text>phosphoethanolamine + S-adenosyl-L-methionine = N-methylethanolamine phosphate + S-adenosyl-L-homocysteine + H(+)</text>
        <dbReference type="Rhea" id="RHEA:20365"/>
        <dbReference type="ChEBI" id="CHEBI:15378"/>
        <dbReference type="ChEBI" id="CHEBI:57781"/>
        <dbReference type="ChEBI" id="CHEBI:57856"/>
        <dbReference type="ChEBI" id="CHEBI:58190"/>
        <dbReference type="ChEBI" id="CHEBI:59789"/>
        <dbReference type="EC" id="2.1.1.103"/>
    </reaction>
    <physiologicalReaction direction="left-to-right" evidence="7">
        <dbReference type="Rhea" id="RHEA:20366"/>
    </physiologicalReaction>
</comment>
<organism evidence="10 11">
    <name type="scientific">Saccoglossus kowalevskii</name>
    <name type="common">Acorn worm</name>
    <dbReference type="NCBI Taxonomy" id="10224"/>
    <lineage>
        <taxon>Eukaryota</taxon>
        <taxon>Metazoa</taxon>
        <taxon>Hemichordata</taxon>
        <taxon>Enteropneusta</taxon>
        <taxon>Harrimaniidae</taxon>
        <taxon>Saccoglossus</taxon>
    </lineage>
</organism>
<accession>A0ABM0GIF0</accession>
<dbReference type="GeneID" id="100378603"/>
<evidence type="ECO:0000256" key="6">
    <source>
        <dbReference type="ARBA" id="ARBA00047619"/>
    </source>
</evidence>
<comment type="pathway">
    <text evidence="2">Lipid metabolism.</text>
</comment>
<evidence type="ECO:0000256" key="5">
    <source>
        <dbReference type="ARBA" id="ARBA00035674"/>
    </source>
</evidence>
<dbReference type="CDD" id="cd02440">
    <property type="entry name" value="AdoMet_MTases"/>
    <property type="match status" value="1"/>
</dbReference>
<evidence type="ECO:0000256" key="3">
    <source>
        <dbReference type="ARBA" id="ARBA00022603"/>
    </source>
</evidence>
<evidence type="ECO:0000313" key="10">
    <source>
        <dbReference type="Proteomes" id="UP000694865"/>
    </source>
</evidence>
<evidence type="ECO:0000256" key="7">
    <source>
        <dbReference type="ARBA" id="ARBA00047622"/>
    </source>
</evidence>
<comment type="catalytic activity">
    <reaction evidence="8">
        <text>N-methylethanolamine phosphate + S-adenosyl-L-methionine = N,N-dimethylethanolamine phosphate + S-adenosyl-L-homocysteine + H(+)</text>
        <dbReference type="Rhea" id="RHEA:25321"/>
        <dbReference type="ChEBI" id="CHEBI:15378"/>
        <dbReference type="ChEBI" id="CHEBI:57781"/>
        <dbReference type="ChEBI" id="CHEBI:57856"/>
        <dbReference type="ChEBI" id="CHEBI:58641"/>
        <dbReference type="ChEBI" id="CHEBI:59789"/>
        <dbReference type="EC" id="2.1.1.103"/>
    </reaction>
    <physiologicalReaction direction="left-to-right" evidence="8">
        <dbReference type="Rhea" id="RHEA:25322"/>
    </physiologicalReaction>
</comment>
<reference evidence="11" key="1">
    <citation type="submission" date="2025-08" db="UniProtKB">
        <authorList>
            <consortium name="RefSeq"/>
        </authorList>
    </citation>
    <scope>IDENTIFICATION</scope>
    <source>
        <tissue evidence="11">Testes</tissue>
    </source>
</reference>
<sequence length="160" mass="18324">INSNEVRQVMSSYWMDHSKDASLEEMMLDTQAESLAQSEHPEILSLLPPYEGKRIIELGAGIGRFTGVLAKKASHVTAVDFMESFIKKNKDANSHHKNVDFKQADVTVLKCPEKSFDLVFSNWLMMYLTNEEVLALARNMLSWLKEDGFVFFRESCFHQS</sequence>
<dbReference type="RefSeq" id="XP_002730517.1">
    <property type="nucleotide sequence ID" value="XM_002730471.1"/>
</dbReference>
<comment type="catalytic activity">
    <reaction evidence="6">
        <text>N,N-dimethylethanolamine phosphate + S-adenosyl-L-methionine = phosphocholine + S-adenosyl-L-homocysteine + H(+)</text>
        <dbReference type="Rhea" id="RHEA:25325"/>
        <dbReference type="ChEBI" id="CHEBI:15378"/>
        <dbReference type="ChEBI" id="CHEBI:57856"/>
        <dbReference type="ChEBI" id="CHEBI:58641"/>
        <dbReference type="ChEBI" id="CHEBI:59789"/>
        <dbReference type="ChEBI" id="CHEBI:295975"/>
        <dbReference type="EC" id="2.1.1.103"/>
    </reaction>
    <physiologicalReaction direction="left-to-right" evidence="6">
        <dbReference type="Rhea" id="RHEA:25326"/>
    </physiologicalReaction>
</comment>
<keyword evidence="4" id="KW-0808">Transferase</keyword>
<dbReference type="EC" id="2.1.1.103" evidence="5"/>
<keyword evidence="3" id="KW-0489">Methyltransferase</keyword>
<dbReference type="Proteomes" id="UP000694865">
    <property type="component" value="Unplaced"/>
</dbReference>
<dbReference type="InterPro" id="IPR041698">
    <property type="entry name" value="Methyltransf_25"/>
</dbReference>
<comment type="pathway">
    <text evidence="1">Phospholipid metabolism; phosphatidylcholine biosynthesis.</text>
</comment>